<dbReference type="InterPro" id="IPR005119">
    <property type="entry name" value="LysR_subst-bd"/>
</dbReference>
<dbReference type="SUPFAM" id="SSF46785">
    <property type="entry name" value="Winged helix' DNA-binding domain"/>
    <property type="match status" value="1"/>
</dbReference>
<keyword evidence="4" id="KW-0804">Transcription</keyword>
<dbReference type="Gene3D" id="3.40.190.10">
    <property type="entry name" value="Periplasmic binding protein-like II"/>
    <property type="match status" value="2"/>
</dbReference>
<evidence type="ECO:0000313" key="6">
    <source>
        <dbReference type="EMBL" id="MBN9673973.1"/>
    </source>
</evidence>
<comment type="similarity">
    <text evidence="1">Belongs to the LysR transcriptional regulatory family.</text>
</comment>
<evidence type="ECO:0000256" key="1">
    <source>
        <dbReference type="ARBA" id="ARBA00009437"/>
    </source>
</evidence>
<dbReference type="SUPFAM" id="SSF53850">
    <property type="entry name" value="Periplasmic binding protein-like II"/>
    <property type="match status" value="1"/>
</dbReference>
<dbReference type="Proteomes" id="UP000664096">
    <property type="component" value="Unassembled WGS sequence"/>
</dbReference>
<dbReference type="RefSeq" id="WP_207144276.1">
    <property type="nucleotide sequence ID" value="NZ_JAEKJZ010000009.1"/>
</dbReference>
<feature type="domain" description="HTH lysR-type" evidence="5">
    <location>
        <begin position="4"/>
        <end position="61"/>
    </location>
</feature>
<dbReference type="GO" id="GO:0003677">
    <property type="term" value="F:DNA binding"/>
    <property type="evidence" value="ECO:0007669"/>
    <property type="project" value="UniProtKB-KW"/>
</dbReference>
<dbReference type="InterPro" id="IPR036390">
    <property type="entry name" value="WH_DNA-bd_sf"/>
</dbReference>
<dbReference type="GO" id="GO:0003700">
    <property type="term" value="F:DNA-binding transcription factor activity"/>
    <property type="evidence" value="ECO:0007669"/>
    <property type="project" value="InterPro"/>
</dbReference>
<keyword evidence="3" id="KW-0238">DNA-binding</keyword>
<evidence type="ECO:0000256" key="3">
    <source>
        <dbReference type="ARBA" id="ARBA00023125"/>
    </source>
</evidence>
<dbReference type="PROSITE" id="PS50931">
    <property type="entry name" value="HTH_LYSR"/>
    <property type="match status" value="1"/>
</dbReference>
<dbReference type="InterPro" id="IPR050176">
    <property type="entry name" value="LTTR"/>
</dbReference>
<protein>
    <submittedName>
        <fullName evidence="6">LysR family transcriptional regulator</fullName>
    </submittedName>
</protein>
<proteinExistence type="inferred from homology"/>
<organism evidence="6 7">
    <name type="scientific">Roseibium aggregatum</name>
    <dbReference type="NCBI Taxonomy" id="187304"/>
    <lineage>
        <taxon>Bacteria</taxon>
        <taxon>Pseudomonadati</taxon>
        <taxon>Pseudomonadota</taxon>
        <taxon>Alphaproteobacteria</taxon>
        <taxon>Hyphomicrobiales</taxon>
        <taxon>Stappiaceae</taxon>
        <taxon>Roseibium</taxon>
    </lineage>
</organism>
<gene>
    <name evidence="6" type="ORF">JF539_26685</name>
</gene>
<dbReference type="PANTHER" id="PTHR30579">
    <property type="entry name" value="TRANSCRIPTIONAL REGULATOR"/>
    <property type="match status" value="1"/>
</dbReference>
<dbReference type="Pfam" id="PF00126">
    <property type="entry name" value="HTH_1"/>
    <property type="match status" value="1"/>
</dbReference>
<name>A0A939EKG3_9HYPH</name>
<evidence type="ECO:0000313" key="7">
    <source>
        <dbReference type="Proteomes" id="UP000664096"/>
    </source>
</evidence>
<dbReference type="InterPro" id="IPR036388">
    <property type="entry name" value="WH-like_DNA-bd_sf"/>
</dbReference>
<dbReference type="EMBL" id="JAEKJZ010000009">
    <property type="protein sequence ID" value="MBN9673973.1"/>
    <property type="molecule type" value="Genomic_DNA"/>
</dbReference>
<evidence type="ECO:0000259" key="5">
    <source>
        <dbReference type="PROSITE" id="PS50931"/>
    </source>
</evidence>
<accession>A0A939EKG3</accession>
<evidence type="ECO:0000256" key="2">
    <source>
        <dbReference type="ARBA" id="ARBA00023015"/>
    </source>
</evidence>
<dbReference type="AlphaFoldDB" id="A0A939EKG3"/>
<comment type="caution">
    <text evidence="6">The sequence shown here is derived from an EMBL/GenBank/DDBJ whole genome shotgun (WGS) entry which is preliminary data.</text>
</comment>
<dbReference type="InterPro" id="IPR000847">
    <property type="entry name" value="LysR_HTH_N"/>
</dbReference>
<keyword evidence="2" id="KW-0805">Transcription regulation</keyword>
<dbReference type="PANTHER" id="PTHR30579:SF7">
    <property type="entry name" value="HTH-TYPE TRANSCRIPTIONAL REGULATOR LRHA-RELATED"/>
    <property type="match status" value="1"/>
</dbReference>
<sequence length="285" mass="30650">MHVLDILLLRSFVAVSRTGSVSVAARQVGRTQSAVSMQMRRLEAIAGQPLLRRTGTGVELTAAGDRLLIHAERILNAHDDALSLLPGSGLRGAITFGCPEDYLTAFFPGLLQGFGERHADVEIEVVCAPTVELKPLLQRRRLDLALVSLPGEETGEHVIRRESFVWVGSEAEPGILNREVIPLALSAPDTLDHLAARTAMDQAGRAYRIAFASNSLAGLLAVTRSGQAISVVTRSAVPPDLFELEDPLPALPEIGISLAYASNRPSAIVRAFGDFVENHLRNISD</sequence>
<dbReference type="Gene3D" id="1.10.10.10">
    <property type="entry name" value="Winged helix-like DNA-binding domain superfamily/Winged helix DNA-binding domain"/>
    <property type="match status" value="1"/>
</dbReference>
<reference evidence="6" key="1">
    <citation type="submission" date="2020-12" db="EMBL/GenBank/DDBJ databases">
        <title>Oil enriched cultivation method for isolating marine PHA-producing bacteria.</title>
        <authorList>
            <person name="Zheng W."/>
            <person name="Yu S."/>
            <person name="Huang Y."/>
        </authorList>
    </citation>
    <scope>NUCLEOTIDE SEQUENCE</scope>
    <source>
        <strain evidence="6">SY-2-12</strain>
    </source>
</reference>
<evidence type="ECO:0000256" key="4">
    <source>
        <dbReference type="ARBA" id="ARBA00023163"/>
    </source>
</evidence>
<dbReference type="Pfam" id="PF03466">
    <property type="entry name" value="LysR_substrate"/>
    <property type="match status" value="1"/>
</dbReference>